<dbReference type="GO" id="GO:0080044">
    <property type="term" value="F:quercetin 7-O-glucosyltransferase activity"/>
    <property type="evidence" value="ECO:0007669"/>
    <property type="project" value="TreeGrafter"/>
</dbReference>
<dbReference type="EMBL" id="JAKUCV010006710">
    <property type="protein sequence ID" value="KAJ4826286.1"/>
    <property type="molecule type" value="Genomic_DNA"/>
</dbReference>
<reference evidence="9" key="2">
    <citation type="journal article" date="2023" name="Plants (Basel)">
        <title>Annotation of the Turnera subulata (Passifloraceae) Draft Genome Reveals the S-Locus Evolved after the Divergence of Turneroideae from Passifloroideae in a Stepwise Manner.</title>
        <authorList>
            <person name="Henning P.M."/>
            <person name="Roalson E.H."/>
            <person name="Mir W."/>
            <person name="McCubbin A.G."/>
            <person name="Shore J.S."/>
        </authorList>
    </citation>
    <scope>NUCLEOTIDE SEQUENCE</scope>
    <source>
        <strain evidence="9">F60SS</strain>
    </source>
</reference>
<keyword evidence="3" id="KW-0808">Transferase</keyword>
<dbReference type="FunFam" id="3.40.50.2000:FF:000027">
    <property type="entry name" value="Glycosyltransferase"/>
    <property type="match status" value="1"/>
</dbReference>
<dbReference type="GO" id="GO:0006952">
    <property type="term" value="P:defense response"/>
    <property type="evidence" value="ECO:0007669"/>
    <property type="project" value="UniProtKB-KW"/>
</dbReference>
<dbReference type="CDD" id="cd03784">
    <property type="entry name" value="GT1_Gtf-like"/>
    <property type="match status" value="1"/>
</dbReference>
<evidence type="ECO:0000256" key="1">
    <source>
        <dbReference type="ARBA" id="ARBA00009995"/>
    </source>
</evidence>
<sequence length="491" mass="54791">MGSIATDKHCAPPHAVCVPFPAQGHINPMFKLAKILHQRGFHITFVNSEYNHNRLLKSRGPHSLRGLPTFRFDTIPDGLPLTDADSTQDVPSLCASTKKNCLPPFRDLLSRLNSNNPSSGVPPVTCIVSDCIMSFTLEAAQELGIPNVLFWTASASSILAYLNYRGLLEKGYVPLKDASYLTNGYLDTAIDWIPSLEGITLKYLPSFIRTTDPDELMVHFALGEVENARNASAVIFNTFDELEHEALQVLHNIYPQIYTIGPLQLLQSGDQENGLDSIGSNLWKEQPGCLEWLDSREPGSVVYVNFGSVTVMTAHQLIEFAWGLANTKLSFLWVIRLDLVAGESAILPPEFVAETKERGLLSSWCPQEQVLEHPAVGGFLTHNAWNSTIESLSGGKPMICWPFFAEQQTNCWLGCNKWGVAMEIDNDVKRDEIEKIVRVLMEGEKGREMRNKAMEWRRKAEEATTANNGSSFLNLDKMITQVLLSQRQKID</sequence>
<dbReference type="FunFam" id="3.40.50.2000:FF:000055">
    <property type="entry name" value="Glycosyltransferase"/>
    <property type="match status" value="1"/>
</dbReference>
<comment type="caution">
    <text evidence="9">The sequence shown here is derived from an EMBL/GenBank/DDBJ whole genome shotgun (WGS) entry which is preliminary data.</text>
</comment>
<evidence type="ECO:0000313" key="9">
    <source>
        <dbReference type="EMBL" id="KAJ4826286.1"/>
    </source>
</evidence>
<accession>A0A9Q0F7K9</accession>
<feature type="domain" description="Glycosyltransferase N-terminal" evidence="8">
    <location>
        <begin position="16"/>
        <end position="142"/>
    </location>
</feature>
<evidence type="ECO:0000256" key="2">
    <source>
        <dbReference type="ARBA" id="ARBA00022676"/>
    </source>
</evidence>
<dbReference type="PANTHER" id="PTHR11926">
    <property type="entry name" value="GLUCOSYL/GLUCURONOSYL TRANSFERASES"/>
    <property type="match status" value="1"/>
</dbReference>
<reference evidence="9" key="1">
    <citation type="submission" date="2022-02" db="EMBL/GenBank/DDBJ databases">
        <authorList>
            <person name="Henning P.M."/>
            <person name="McCubbin A.G."/>
            <person name="Shore J.S."/>
        </authorList>
    </citation>
    <scope>NUCLEOTIDE SEQUENCE</scope>
    <source>
        <strain evidence="9">F60SS</strain>
        <tissue evidence="9">Leaves</tissue>
    </source>
</reference>
<dbReference type="Gene3D" id="3.40.50.2000">
    <property type="entry name" value="Glycogen Phosphorylase B"/>
    <property type="match status" value="2"/>
</dbReference>
<evidence type="ECO:0000256" key="6">
    <source>
        <dbReference type="ARBA" id="ARBA00056778"/>
    </source>
</evidence>
<evidence type="ECO:0000256" key="7">
    <source>
        <dbReference type="ARBA" id="ARBA00066524"/>
    </source>
</evidence>
<dbReference type="SUPFAM" id="SSF53756">
    <property type="entry name" value="UDP-Glycosyltransferase/glycogen phosphorylase"/>
    <property type="match status" value="1"/>
</dbReference>
<keyword evidence="2" id="KW-0328">Glycosyltransferase</keyword>
<name>A0A9Q0F7K9_9ROSI</name>
<dbReference type="GO" id="GO:0050057">
    <property type="term" value="F:linamarin synthase activity"/>
    <property type="evidence" value="ECO:0007669"/>
    <property type="project" value="UniProtKB-EC"/>
</dbReference>
<evidence type="ECO:0000259" key="8">
    <source>
        <dbReference type="Pfam" id="PF26168"/>
    </source>
</evidence>
<dbReference type="InterPro" id="IPR002213">
    <property type="entry name" value="UDP_glucos_trans"/>
</dbReference>
<comment type="similarity">
    <text evidence="1">Belongs to the UDP-glycosyltransferase family.</text>
</comment>
<keyword evidence="10" id="KW-1185">Reference proteome</keyword>
<evidence type="ECO:0000256" key="4">
    <source>
        <dbReference type="ARBA" id="ARBA00022821"/>
    </source>
</evidence>
<keyword evidence="4" id="KW-0611">Plant defense</keyword>
<proteinExistence type="inferred from homology"/>
<comment type="catalytic activity">
    <reaction evidence="5">
        <text>2-hydroxy-2-methylpropanenitrile + UDP-alpha-D-glucose = linamarin + UDP + H(+)</text>
        <dbReference type="Rhea" id="RHEA:20009"/>
        <dbReference type="ChEBI" id="CHEBI:15348"/>
        <dbReference type="ChEBI" id="CHEBI:15378"/>
        <dbReference type="ChEBI" id="CHEBI:16441"/>
        <dbReference type="ChEBI" id="CHEBI:58223"/>
        <dbReference type="ChEBI" id="CHEBI:58885"/>
        <dbReference type="EC" id="2.4.1.63"/>
    </reaction>
</comment>
<evidence type="ECO:0000256" key="3">
    <source>
        <dbReference type="ARBA" id="ARBA00022679"/>
    </source>
</evidence>
<dbReference type="AlphaFoldDB" id="A0A9Q0F7K9"/>
<dbReference type="Pfam" id="PF26168">
    <property type="entry name" value="Glyco_transf_N"/>
    <property type="match status" value="1"/>
</dbReference>
<dbReference type="GO" id="GO:0080043">
    <property type="term" value="F:quercetin 3-O-glucosyltransferase activity"/>
    <property type="evidence" value="ECO:0007669"/>
    <property type="project" value="TreeGrafter"/>
</dbReference>
<comment type="function">
    <text evidence="6">UDP-glucosyltransferase catalyzing in planta synthesis of cyanogenic glucosides. Able to glucosylate acetone cyanohydrin and 2-hydroxy-2-methylbutyronitrile, forming linamarin and lotaustralin. Also accepts, to some extent, a wide range of potential acceptor substrates, including simple alcohols, flavonoids, isoflavonoids and other hydroxynitriles such as p-hydroxymandelonitrile, mandelonitrile, (E)-4-hydroxy-2-methylbut-2-enenitrile and (E)- 2-(hydroxymethyl)but-2-enenitrile.</text>
</comment>
<evidence type="ECO:0000256" key="5">
    <source>
        <dbReference type="ARBA" id="ARBA00052877"/>
    </source>
</evidence>
<organism evidence="9 10">
    <name type="scientific">Turnera subulata</name>
    <dbReference type="NCBI Taxonomy" id="218843"/>
    <lineage>
        <taxon>Eukaryota</taxon>
        <taxon>Viridiplantae</taxon>
        <taxon>Streptophyta</taxon>
        <taxon>Embryophyta</taxon>
        <taxon>Tracheophyta</taxon>
        <taxon>Spermatophyta</taxon>
        <taxon>Magnoliopsida</taxon>
        <taxon>eudicotyledons</taxon>
        <taxon>Gunneridae</taxon>
        <taxon>Pentapetalae</taxon>
        <taxon>rosids</taxon>
        <taxon>fabids</taxon>
        <taxon>Malpighiales</taxon>
        <taxon>Passifloraceae</taxon>
        <taxon>Turnera</taxon>
    </lineage>
</organism>
<dbReference type="Proteomes" id="UP001141552">
    <property type="component" value="Unassembled WGS sequence"/>
</dbReference>
<dbReference type="EC" id="2.4.1.63" evidence="7"/>
<dbReference type="OrthoDB" id="5835829at2759"/>
<protein>
    <recommendedName>
        <fullName evidence="7">linamarin synthase</fullName>
        <ecNumber evidence="7">2.4.1.63</ecNumber>
    </recommendedName>
</protein>
<gene>
    <name evidence="9" type="ORF">Tsubulata_040487</name>
</gene>
<dbReference type="PANTHER" id="PTHR11926:SF1524">
    <property type="entry name" value="GLYCOSYLTRANSFERASE"/>
    <property type="match status" value="1"/>
</dbReference>
<dbReference type="InterPro" id="IPR058980">
    <property type="entry name" value="Glyco_transf_N"/>
</dbReference>
<dbReference type="Pfam" id="PF00201">
    <property type="entry name" value="UDPGT"/>
    <property type="match status" value="1"/>
</dbReference>
<evidence type="ECO:0000313" key="10">
    <source>
        <dbReference type="Proteomes" id="UP001141552"/>
    </source>
</evidence>